<dbReference type="OrthoDB" id="509124at2759"/>
<comment type="caution">
    <text evidence="1">The sequence shown here is derived from an EMBL/GenBank/DDBJ whole genome shotgun (WGS) entry which is preliminary data.</text>
</comment>
<dbReference type="AlphaFoldDB" id="A0A420Y707"/>
<organism evidence="1 2">
    <name type="scientific">Coniochaeta pulveracea</name>
    <dbReference type="NCBI Taxonomy" id="177199"/>
    <lineage>
        <taxon>Eukaryota</taxon>
        <taxon>Fungi</taxon>
        <taxon>Dikarya</taxon>
        <taxon>Ascomycota</taxon>
        <taxon>Pezizomycotina</taxon>
        <taxon>Sordariomycetes</taxon>
        <taxon>Sordariomycetidae</taxon>
        <taxon>Coniochaetales</taxon>
        <taxon>Coniochaetaceae</taxon>
        <taxon>Coniochaeta</taxon>
    </lineage>
</organism>
<dbReference type="CDD" id="cd07822">
    <property type="entry name" value="SRPBCC_4"/>
    <property type="match status" value="1"/>
</dbReference>
<name>A0A420Y707_9PEZI</name>
<proteinExistence type="predicted"/>
<reference evidence="1 2" key="1">
    <citation type="submission" date="2018-08" db="EMBL/GenBank/DDBJ databases">
        <title>Draft genome of the lignicolous fungus Coniochaeta pulveracea.</title>
        <authorList>
            <person name="Borstlap C.J."/>
            <person name="De Witt R.N."/>
            <person name="Botha A."/>
            <person name="Volschenk H."/>
        </authorList>
    </citation>
    <scope>NUCLEOTIDE SEQUENCE [LARGE SCALE GENOMIC DNA]</scope>
    <source>
        <strain evidence="1 2">CAB683</strain>
    </source>
</reference>
<sequence>MSIPSTPLPTPTLGPPSTLSFTVFSQTHVNASPGTCLQTILDVDKYSLWNRFVPSVTIESHPPTTSEADTSHYGHGTLQTGSKFTFHVNMDAAQAGMTAEESGRRSLRATPEEVTFLGEVTPDPGSAVDAVFDKVMSASKATDAQSHPSVQTRLRVCWSHRPTHTLPSFLLRSERIQEFRLVESEDRSKSLAGCDYVTWETFYGILAPVVRLAVGEKLKRCFEVWGEDLKGRAERVEGGLA</sequence>
<evidence type="ECO:0000313" key="2">
    <source>
        <dbReference type="Proteomes" id="UP000275385"/>
    </source>
</evidence>
<dbReference type="EMBL" id="QVQW01000040">
    <property type="protein sequence ID" value="RKU43617.1"/>
    <property type="molecule type" value="Genomic_DNA"/>
</dbReference>
<dbReference type="Proteomes" id="UP000275385">
    <property type="component" value="Unassembled WGS sequence"/>
</dbReference>
<evidence type="ECO:0000313" key="1">
    <source>
        <dbReference type="EMBL" id="RKU43617.1"/>
    </source>
</evidence>
<evidence type="ECO:0008006" key="3">
    <source>
        <dbReference type="Google" id="ProtNLM"/>
    </source>
</evidence>
<keyword evidence="2" id="KW-1185">Reference proteome</keyword>
<accession>A0A420Y707</accession>
<protein>
    <recommendedName>
        <fullName evidence="3">Coenzyme Q-binding protein COQ10 START domain-containing protein</fullName>
    </recommendedName>
</protein>
<gene>
    <name evidence="1" type="ORF">DL546_002119</name>
</gene>